<dbReference type="EMBL" id="BGPR01010182">
    <property type="protein sequence ID" value="GBN44698.1"/>
    <property type="molecule type" value="Genomic_DNA"/>
</dbReference>
<dbReference type="Proteomes" id="UP000499080">
    <property type="component" value="Unassembled WGS sequence"/>
</dbReference>
<name>A0A4Y2NYN8_ARAVE</name>
<comment type="caution">
    <text evidence="1">The sequence shown here is derived from an EMBL/GenBank/DDBJ whole genome shotgun (WGS) entry which is preliminary data.</text>
</comment>
<evidence type="ECO:0000313" key="1">
    <source>
        <dbReference type="EMBL" id="GBN44698.1"/>
    </source>
</evidence>
<dbReference type="AlphaFoldDB" id="A0A4Y2NYN8"/>
<sequence length="175" mass="19842">MTWVQPIYVVWWFDFKKGKNQWKTPPAGTPEGNDCSLAFYFIRGARIFFSESESFLENKKSISSSSINYHKCLLKAKRAALPTTGSYFSYVFRDSQSIRSLTGASAAFWAFNQIFFSQSDTFLENKESVTASSVNYEKCLLKTKRAAFPTTESYFSYVFRSSQGIRSLTGASAAF</sequence>
<evidence type="ECO:0000313" key="2">
    <source>
        <dbReference type="Proteomes" id="UP000499080"/>
    </source>
</evidence>
<proteinExistence type="predicted"/>
<organism evidence="1 2">
    <name type="scientific">Araneus ventricosus</name>
    <name type="common">Orbweaver spider</name>
    <name type="synonym">Epeira ventricosa</name>
    <dbReference type="NCBI Taxonomy" id="182803"/>
    <lineage>
        <taxon>Eukaryota</taxon>
        <taxon>Metazoa</taxon>
        <taxon>Ecdysozoa</taxon>
        <taxon>Arthropoda</taxon>
        <taxon>Chelicerata</taxon>
        <taxon>Arachnida</taxon>
        <taxon>Araneae</taxon>
        <taxon>Araneomorphae</taxon>
        <taxon>Entelegynae</taxon>
        <taxon>Araneoidea</taxon>
        <taxon>Araneidae</taxon>
        <taxon>Araneus</taxon>
    </lineage>
</organism>
<protein>
    <submittedName>
        <fullName evidence="1">Uncharacterized protein</fullName>
    </submittedName>
</protein>
<keyword evidence="2" id="KW-1185">Reference proteome</keyword>
<accession>A0A4Y2NYN8</accession>
<reference evidence="1 2" key="1">
    <citation type="journal article" date="2019" name="Sci. Rep.">
        <title>Orb-weaving spider Araneus ventricosus genome elucidates the spidroin gene catalogue.</title>
        <authorList>
            <person name="Kono N."/>
            <person name="Nakamura H."/>
            <person name="Ohtoshi R."/>
            <person name="Moran D.A.P."/>
            <person name="Shinohara A."/>
            <person name="Yoshida Y."/>
            <person name="Fujiwara M."/>
            <person name="Mori M."/>
            <person name="Tomita M."/>
            <person name="Arakawa K."/>
        </authorList>
    </citation>
    <scope>NUCLEOTIDE SEQUENCE [LARGE SCALE GENOMIC DNA]</scope>
</reference>
<gene>
    <name evidence="1" type="ORF">AVEN_44806_1</name>
</gene>